<evidence type="ECO:0000256" key="16">
    <source>
        <dbReference type="ARBA" id="ARBA00042798"/>
    </source>
</evidence>
<keyword evidence="7 17" id="KW-0378">Hydrolase</keyword>
<proteinExistence type="inferred from homology"/>
<feature type="domain" description="Nudix hydrolase" evidence="18">
    <location>
        <begin position="15"/>
        <end position="143"/>
    </location>
</feature>
<name>A0A506UQ07_9PROT</name>
<dbReference type="GO" id="GO:0035539">
    <property type="term" value="F:8-oxo-7,8-dihydrodeoxyguanosine triphosphate pyrophosphatase activity"/>
    <property type="evidence" value="ECO:0007669"/>
    <property type="project" value="UniProtKB-EC"/>
</dbReference>
<evidence type="ECO:0000256" key="12">
    <source>
        <dbReference type="ARBA" id="ARBA00038905"/>
    </source>
</evidence>
<accession>A0A506UQ07</accession>
<evidence type="ECO:0000256" key="5">
    <source>
        <dbReference type="ARBA" id="ARBA00022723"/>
    </source>
</evidence>
<dbReference type="OrthoDB" id="9810648at2"/>
<dbReference type="CDD" id="cd03425">
    <property type="entry name" value="NUDIX_MutT_NudA_like"/>
    <property type="match status" value="1"/>
</dbReference>
<dbReference type="GO" id="GO:0006281">
    <property type="term" value="P:DNA repair"/>
    <property type="evidence" value="ECO:0007669"/>
    <property type="project" value="UniProtKB-KW"/>
</dbReference>
<evidence type="ECO:0000256" key="4">
    <source>
        <dbReference type="ARBA" id="ARBA00022705"/>
    </source>
</evidence>
<protein>
    <recommendedName>
        <fullName evidence="13">8-oxo-dGTP diphosphatase</fullName>
        <ecNumber evidence="12">3.6.1.55</ecNumber>
    </recommendedName>
    <alternativeName>
        <fullName evidence="16">7,8-dihydro-8-oxoguanine-triphosphatase</fullName>
    </alternativeName>
    <alternativeName>
        <fullName evidence="15">Mutator protein MutT</fullName>
    </alternativeName>
    <alternativeName>
        <fullName evidence="14">dGTP pyrophosphohydrolase</fullName>
    </alternativeName>
</protein>
<keyword evidence="3" id="KW-0515">Mutator protein</keyword>
<dbReference type="PROSITE" id="PS00893">
    <property type="entry name" value="NUDIX_BOX"/>
    <property type="match status" value="1"/>
</dbReference>
<keyword evidence="9" id="KW-0234">DNA repair</keyword>
<gene>
    <name evidence="19" type="ORF">E3202_00035</name>
</gene>
<comment type="catalytic activity">
    <reaction evidence="10">
        <text>8-oxo-dGTP + H2O = 8-oxo-dGMP + diphosphate + H(+)</text>
        <dbReference type="Rhea" id="RHEA:31575"/>
        <dbReference type="ChEBI" id="CHEBI:15377"/>
        <dbReference type="ChEBI" id="CHEBI:15378"/>
        <dbReference type="ChEBI" id="CHEBI:33019"/>
        <dbReference type="ChEBI" id="CHEBI:63224"/>
        <dbReference type="ChEBI" id="CHEBI:77896"/>
        <dbReference type="EC" id="3.6.1.55"/>
    </reaction>
</comment>
<dbReference type="FunFam" id="3.90.79.10:FF:000014">
    <property type="entry name" value="8-oxo-dGTP diphosphatase MutT"/>
    <property type="match status" value="1"/>
</dbReference>
<dbReference type="GO" id="GO:0044716">
    <property type="term" value="F:8-oxo-GDP phosphatase activity"/>
    <property type="evidence" value="ECO:0007669"/>
    <property type="project" value="TreeGrafter"/>
</dbReference>
<evidence type="ECO:0000256" key="2">
    <source>
        <dbReference type="ARBA" id="ARBA00005582"/>
    </source>
</evidence>
<evidence type="ECO:0000256" key="13">
    <source>
        <dbReference type="ARBA" id="ARBA00040794"/>
    </source>
</evidence>
<evidence type="ECO:0000256" key="15">
    <source>
        <dbReference type="ARBA" id="ARBA00041979"/>
    </source>
</evidence>
<evidence type="ECO:0000256" key="9">
    <source>
        <dbReference type="ARBA" id="ARBA00023204"/>
    </source>
</evidence>
<evidence type="ECO:0000259" key="18">
    <source>
        <dbReference type="PROSITE" id="PS51462"/>
    </source>
</evidence>
<dbReference type="AlphaFoldDB" id="A0A506UQ07"/>
<dbReference type="Pfam" id="PF00293">
    <property type="entry name" value="NUDIX"/>
    <property type="match status" value="1"/>
</dbReference>
<evidence type="ECO:0000256" key="11">
    <source>
        <dbReference type="ARBA" id="ARBA00036904"/>
    </source>
</evidence>
<organism evidence="19 20">
    <name type="scientific">Oecophyllibacter saccharovorans</name>
    <dbReference type="NCBI Taxonomy" id="2558360"/>
    <lineage>
        <taxon>Bacteria</taxon>
        <taxon>Pseudomonadati</taxon>
        <taxon>Pseudomonadota</taxon>
        <taxon>Alphaproteobacteria</taxon>
        <taxon>Acetobacterales</taxon>
        <taxon>Acetobacteraceae</taxon>
        <taxon>Oecophyllibacter</taxon>
    </lineage>
</organism>
<comment type="caution">
    <text evidence="19">The sequence shown here is derived from an EMBL/GenBank/DDBJ whole genome shotgun (WGS) entry which is preliminary data.</text>
</comment>
<reference evidence="19 20" key="1">
    <citation type="submission" date="2019-03" db="EMBL/GenBank/DDBJ databases">
        <title>The complete genome sequence of Neokomagataea sp. Jb2 NBRC113641.</title>
        <authorList>
            <person name="Chua K.-O."/>
            <person name="Chan K.-G."/>
            <person name="See-Too W.-S."/>
        </authorList>
    </citation>
    <scope>NUCLEOTIDE SEQUENCE [LARGE SCALE GENOMIC DNA]</scope>
    <source>
        <strain evidence="19 20">Jb2</strain>
    </source>
</reference>
<dbReference type="GO" id="GO:0006260">
    <property type="term" value="P:DNA replication"/>
    <property type="evidence" value="ECO:0007669"/>
    <property type="project" value="UniProtKB-KW"/>
</dbReference>
<dbReference type="RefSeq" id="WP_141451773.1">
    <property type="nucleotide sequence ID" value="NZ_CP038143.1"/>
</dbReference>
<evidence type="ECO:0000256" key="10">
    <source>
        <dbReference type="ARBA" id="ARBA00035861"/>
    </source>
</evidence>
<evidence type="ECO:0000256" key="14">
    <source>
        <dbReference type="ARBA" id="ARBA00041592"/>
    </source>
</evidence>
<dbReference type="PANTHER" id="PTHR47707">
    <property type="entry name" value="8-OXO-DGTP DIPHOSPHATASE"/>
    <property type="match status" value="1"/>
</dbReference>
<dbReference type="EMBL" id="SORZ01000001">
    <property type="protein sequence ID" value="TPW35427.1"/>
    <property type="molecule type" value="Genomic_DNA"/>
</dbReference>
<comment type="catalytic activity">
    <reaction evidence="11">
        <text>8-oxo-GTP + H2O = 8-oxo-GMP + diphosphate + H(+)</text>
        <dbReference type="Rhea" id="RHEA:67616"/>
        <dbReference type="ChEBI" id="CHEBI:15377"/>
        <dbReference type="ChEBI" id="CHEBI:15378"/>
        <dbReference type="ChEBI" id="CHEBI:33019"/>
        <dbReference type="ChEBI" id="CHEBI:143553"/>
        <dbReference type="ChEBI" id="CHEBI:145694"/>
    </reaction>
</comment>
<evidence type="ECO:0000256" key="7">
    <source>
        <dbReference type="ARBA" id="ARBA00022801"/>
    </source>
</evidence>
<dbReference type="GO" id="GO:0008413">
    <property type="term" value="F:8-oxo-7,8-dihydroguanosine triphosphate pyrophosphatase activity"/>
    <property type="evidence" value="ECO:0007669"/>
    <property type="project" value="TreeGrafter"/>
</dbReference>
<keyword evidence="6" id="KW-0227">DNA damage</keyword>
<dbReference type="PRINTS" id="PR00502">
    <property type="entry name" value="NUDIXFAMILY"/>
</dbReference>
<dbReference type="Proteomes" id="UP000315037">
    <property type="component" value="Unassembled WGS sequence"/>
</dbReference>
<dbReference type="InterPro" id="IPR047127">
    <property type="entry name" value="MutT-like"/>
</dbReference>
<keyword evidence="4" id="KW-0235">DNA replication</keyword>
<dbReference type="InterPro" id="IPR015797">
    <property type="entry name" value="NUDIX_hydrolase-like_dom_sf"/>
</dbReference>
<keyword evidence="8" id="KW-0460">Magnesium</keyword>
<dbReference type="GO" id="GO:0046872">
    <property type="term" value="F:metal ion binding"/>
    <property type="evidence" value="ECO:0007669"/>
    <property type="project" value="UniProtKB-KW"/>
</dbReference>
<dbReference type="InterPro" id="IPR000086">
    <property type="entry name" value="NUDIX_hydrolase_dom"/>
</dbReference>
<dbReference type="PANTHER" id="PTHR47707:SF1">
    <property type="entry name" value="NUDIX HYDROLASE FAMILY PROTEIN"/>
    <property type="match status" value="1"/>
</dbReference>
<dbReference type="PROSITE" id="PS51462">
    <property type="entry name" value="NUDIX"/>
    <property type="match status" value="1"/>
</dbReference>
<evidence type="ECO:0000256" key="6">
    <source>
        <dbReference type="ARBA" id="ARBA00022763"/>
    </source>
</evidence>
<comment type="cofactor">
    <cofactor evidence="1">
        <name>Mg(2+)</name>
        <dbReference type="ChEBI" id="CHEBI:18420"/>
    </cofactor>
</comment>
<dbReference type="InterPro" id="IPR020084">
    <property type="entry name" value="NUDIX_hydrolase_CS"/>
</dbReference>
<dbReference type="GO" id="GO:0044715">
    <property type="term" value="F:8-oxo-dGDP phosphatase activity"/>
    <property type="evidence" value="ECO:0007669"/>
    <property type="project" value="TreeGrafter"/>
</dbReference>
<comment type="similarity">
    <text evidence="2 17">Belongs to the Nudix hydrolase family.</text>
</comment>
<dbReference type="InterPro" id="IPR020476">
    <property type="entry name" value="Nudix_hydrolase"/>
</dbReference>
<evidence type="ECO:0000256" key="3">
    <source>
        <dbReference type="ARBA" id="ARBA00022457"/>
    </source>
</evidence>
<evidence type="ECO:0000313" key="20">
    <source>
        <dbReference type="Proteomes" id="UP000315037"/>
    </source>
</evidence>
<dbReference type="SUPFAM" id="SSF55811">
    <property type="entry name" value="Nudix"/>
    <property type="match status" value="1"/>
</dbReference>
<evidence type="ECO:0000256" key="17">
    <source>
        <dbReference type="RuleBase" id="RU003476"/>
    </source>
</evidence>
<dbReference type="EC" id="3.6.1.55" evidence="12"/>
<sequence>MSPTPPRTNQARTRRILLVVAAVLIDREGQILVAQRPEGKSYAGWWEFPGGKVERDESPERALVRELGEELGIEALEEDLEPFTFISTDCGSFHLLMPVYLLQHWEGTPTSRENQTLAWIRPEALGGLQLLKPDLPLVPRLEAYFQRFSP</sequence>
<evidence type="ECO:0000256" key="8">
    <source>
        <dbReference type="ARBA" id="ARBA00022842"/>
    </source>
</evidence>
<keyword evidence="20" id="KW-1185">Reference proteome</keyword>
<evidence type="ECO:0000256" key="1">
    <source>
        <dbReference type="ARBA" id="ARBA00001946"/>
    </source>
</evidence>
<evidence type="ECO:0000313" key="19">
    <source>
        <dbReference type="EMBL" id="TPW35427.1"/>
    </source>
</evidence>
<keyword evidence="5" id="KW-0479">Metal-binding</keyword>
<dbReference type="Gene3D" id="3.90.79.10">
    <property type="entry name" value="Nucleoside Triphosphate Pyrophosphohydrolase"/>
    <property type="match status" value="1"/>
</dbReference>